<protein>
    <recommendedName>
        <fullName evidence="9">Thiamine-phosphate synthase</fullName>
        <shortName evidence="9">TP synthase</shortName>
        <shortName evidence="9">TPS</shortName>
        <ecNumber evidence="9">2.5.1.3</ecNumber>
    </recommendedName>
    <alternativeName>
        <fullName evidence="9">Thiamine-phosphate pyrophosphorylase</fullName>
        <shortName evidence="9">TMP pyrophosphorylase</shortName>
        <shortName evidence="9">TMP-PPase</shortName>
    </alternativeName>
</protein>
<dbReference type="HAMAP" id="MF_00097">
    <property type="entry name" value="TMP_synthase"/>
    <property type="match status" value="1"/>
</dbReference>
<dbReference type="GO" id="GO:0005737">
    <property type="term" value="C:cytoplasm"/>
    <property type="evidence" value="ECO:0007669"/>
    <property type="project" value="TreeGrafter"/>
</dbReference>
<evidence type="ECO:0000256" key="11">
    <source>
        <dbReference type="RuleBase" id="RU004253"/>
    </source>
</evidence>
<feature type="binding site" evidence="9">
    <location>
        <position position="73"/>
    </location>
    <ligand>
        <name>4-amino-2-methyl-5-(diphosphooxymethyl)pyrimidine</name>
        <dbReference type="ChEBI" id="CHEBI:57841"/>
    </ligand>
</feature>
<dbReference type="InterPro" id="IPR034291">
    <property type="entry name" value="TMP_synthase"/>
</dbReference>
<comment type="cofactor">
    <cofactor evidence="9">
        <name>Mg(2+)</name>
        <dbReference type="ChEBI" id="CHEBI:18420"/>
    </cofactor>
    <text evidence="9">Binds 1 Mg(2+) ion per subunit.</text>
</comment>
<accession>A0AAX2DRL5</accession>
<comment type="caution">
    <text evidence="13">The sequence shown here is derived from an EMBL/GenBank/DDBJ whole genome shotgun (WGS) entry which is preliminary data.</text>
</comment>
<keyword evidence="3 9" id="KW-0479">Metal-binding</keyword>
<evidence type="ECO:0000256" key="8">
    <source>
        <dbReference type="ARBA" id="ARBA00047883"/>
    </source>
</evidence>
<dbReference type="GO" id="GO:0009229">
    <property type="term" value="P:thiamine diphosphate biosynthetic process"/>
    <property type="evidence" value="ECO:0007669"/>
    <property type="project" value="UniProtKB-UniRule"/>
</dbReference>
<dbReference type="PANTHER" id="PTHR20857:SF15">
    <property type="entry name" value="THIAMINE-PHOSPHATE SYNTHASE"/>
    <property type="match status" value="1"/>
</dbReference>
<dbReference type="GO" id="GO:0004789">
    <property type="term" value="F:thiamine-phosphate diphosphorylase activity"/>
    <property type="evidence" value="ECO:0007669"/>
    <property type="project" value="UniProtKB-UniRule"/>
</dbReference>
<dbReference type="InterPro" id="IPR022998">
    <property type="entry name" value="ThiamineP_synth_TenI"/>
</dbReference>
<feature type="binding site" evidence="9">
    <location>
        <position position="171"/>
    </location>
    <ligand>
        <name>2-[(2R,5Z)-2-carboxy-4-methylthiazol-5(2H)-ylidene]ethyl phosphate</name>
        <dbReference type="ChEBI" id="CHEBI:62899"/>
    </ligand>
</feature>
<dbReference type="FunFam" id="3.20.20.70:FF:000096">
    <property type="entry name" value="Thiamine-phosphate synthase"/>
    <property type="match status" value="1"/>
</dbReference>
<dbReference type="EMBL" id="FNMX01000008">
    <property type="protein sequence ID" value="SDW92429.1"/>
    <property type="molecule type" value="Genomic_DNA"/>
</dbReference>
<dbReference type="Pfam" id="PF02581">
    <property type="entry name" value="TMP-TENI"/>
    <property type="match status" value="1"/>
</dbReference>
<evidence type="ECO:0000313" key="13">
    <source>
        <dbReference type="EMBL" id="SDW92429.1"/>
    </source>
</evidence>
<evidence type="ECO:0000256" key="3">
    <source>
        <dbReference type="ARBA" id="ARBA00022723"/>
    </source>
</evidence>
<dbReference type="SUPFAM" id="SSF51391">
    <property type="entry name" value="Thiamin phosphate synthase"/>
    <property type="match status" value="1"/>
</dbReference>
<feature type="binding site" evidence="9">
    <location>
        <position position="112"/>
    </location>
    <ligand>
        <name>4-amino-2-methyl-5-(diphosphooxymethyl)pyrimidine</name>
        <dbReference type="ChEBI" id="CHEBI:57841"/>
    </ligand>
</feature>
<comment type="catalytic activity">
    <reaction evidence="8 9 10">
        <text>2-[(2R,5Z)-2-carboxy-4-methylthiazol-5(2H)-ylidene]ethyl phosphate + 4-amino-2-methyl-5-(diphosphooxymethyl)pyrimidine + 2 H(+) = thiamine phosphate + CO2 + diphosphate</text>
        <dbReference type="Rhea" id="RHEA:47844"/>
        <dbReference type="ChEBI" id="CHEBI:15378"/>
        <dbReference type="ChEBI" id="CHEBI:16526"/>
        <dbReference type="ChEBI" id="CHEBI:33019"/>
        <dbReference type="ChEBI" id="CHEBI:37575"/>
        <dbReference type="ChEBI" id="CHEBI:57841"/>
        <dbReference type="ChEBI" id="CHEBI:62899"/>
        <dbReference type="EC" id="2.5.1.3"/>
    </reaction>
</comment>
<evidence type="ECO:0000256" key="9">
    <source>
        <dbReference type="HAMAP-Rule" id="MF_00097"/>
    </source>
</evidence>
<dbReference type="EC" id="2.5.1.3" evidence="9"/>
<comment type="function">
    <text evidence="9">Condenses 4-methyl-5-(beta-hydroxyethyl)thiazole monophosphate (THZ-P) and 2-methyl-4-amino-5-hydroxymethyl pyrimidine pyrophosphate (HMP-PP) to form thiamine monophosphate (TMP).</text>
</comment>
<dbReference type="PANTHER" id="PTHR20857">
    <property type="entry name" value="THIAMINE-PHOSPHATE PYROPHOSPHORYLASE"/>
    <property type="match status" value="1"/>
</dbReference>
<evidence type="ECO:0000256" key="4">
    <source>
        <dbReference type="ARBA" id="ARBA00022842"/>
    </source>
</evidence>
<name>A0AAX2DRL5_LISIV</name>
<dbReference type="Gene3D" id="3.20.20.70">
    <property type="entry name" value="Aldolase class I"/>
    <property type="match status" value="1"/>
</dbReference>
<evidence type="ECO:0000313" key="14">
    <source>
        <dbReference type="Proteomes" id="UP000183610"/>
    </source>
</evidence>
<evidence type="ECO:0000256" key="7">
    <source>
        <dbReference type="ARBA" id="ARBA00047851"/>
    </source>
</evidence>
<dbReference type="Proteomes" id="UP000183610">
    <property type="component" value="Unassembled WGS sequence"/>
</dbReference>
<evidence type="ECO:0000259" key="12">
    <source>
        <dbReference type="Pfam" id="PF02581"/>
    </source>
</evidence>
<dbReference type="NCBIfam" id="TIGR00693">
    <property type="entry name" value="thiE"/>
    <property type="match status" value="1"/>
</dbReference>
<dbReference type="CDD" id="cd00564">
    <property type="entry name" value="TMP_TenI"/>
    <property type="match status" value="1"/>
</dbReference>
<keyword evidence="2 9" id="KW-0808">Transferase</keyword>
<keyword evidence="4 9" id="KW-0460">Magnesium</keyword>
<comment type="pathway">
    <text evidence="1 9 11">Cofactor biosynthesis; thiamine diphosphate biosynthesis; thiamine phosphate from 4-amino-2-methyl-5-diphosphomethylpyrimidine and 4-methyl-5-(2-phosphoethyl)-thiazole: step 1/1.</text>
</comment>
<dbReference type="AlphaFoldDB" id="A0AAX2DRL5"/>
<feature type="domain" description="Thiamine phosphate synthase/TenI" evidence="12">
    <location>
        <begin position="7"/>
        <end position="194"/>
    </location>
</feature>
<dbReference type="RefSeq" id="WP_003718412.1">
    <property type="nucleotide sequence ID" value="NZ_FNMX01000008.1"/>
</dbReference>
<feature type="binding site" evidence="9">
    <location>
        <begin position="191"/>
        <end position="192"/>
    </location>
    <ligand>
        <name>2-[(2R,5Z)-2-carboxy-4-methylthiazol-5(2H)-ylidene]ethyl phosphate</name>
        <dbReference type="ChEBI" id="CHEBI:62899"/>
    </ligand>
</feature>
<keyword evidence="5 9" id="KW-0784">Thiamine biosynthesis</keyword>
<dbReference type="GO" id="GO:0009228">
    <property type="term" value="P:thiamine biosynthetic process"/>
    <property type="evidence" value="ECO:0007669"/>
    <property type="project" value="UniProtKB-KW"/>
</dbReference>
<evidence type="ECO:0000256" key="5">
    <source>
        <dbReference type="ARBA" id="ARBA00022977"/>
    </source>
</evidence>
<feature type="binding site" evidence="9">
    <location>
        <begin position="37"/>
        <end position="41"/>
    </location>
    <ligand>
        <name>4-amino-2-methyl-5-(diphosphooxymethyl)pyrimidine</name>
        <dbReference type="ChEBI" id="CHEBI:57841"/>
    </ligand>
</feature>
<feature type="binding site" evidence="9">
    <location>
        <position position="93"/>
    </location>
    <ligand>
        <name>Mg(2+)</name>
        <dbReference type="ChEBI" id="CHEBI:18420"/>
    </ligand>
</feature>
<feature type="binding site" evidence="9">
    <location>
        <begin position="139"/>
        <end position="141"/>
    </location>
    <ligand>
        <name>2-[(2R,5Z)-2-carboxy-4-methylthiazol-5(2H)-ylidene]ethyl phosphate</name>
        <dbReference type="ChEBI" id="CHEBI:62899"/>
    </ligand>
</feature>
<gene>
    <name evidence="9" type="primary">thiE</name>
    <name evidence="13" type="ORF">SAMN05421782_10860</name>
</gene>
<evidence type="ECO:0000256" key="10">
    <source>
        <dbReference type="RuleBase" id="RU003826"/>
    </source>
</evidence>
<reference evidence="13 14" key="1">
    <citation type="submission" date="2016-10" db="EMBL/GenBank/DDBJ databases">
        <authorList>
            <person name="Varghese N."/>
            <person name="Submissions S."/>
        </authorList>
    </citation>
    <scope>NUCLEOTIDE SEQUENCE [LARGE SCALE GENOMIC DNA]</scope>
    <source>
        <strain evidence="13 14">ATCC 49954</strain>
    </source>
</reference>
<feature type="binding site" evidence="9">
    <location>
        <position position="142"/>
    </location>
    <ligand>
        <name>4-amino-2-methyl-5-(diphosphooxymethyl)pyrimidine</name>
        <dbReference type="ChEBI" id="CHEBI:57841"/>
    </ligand>
</feature>
<evidence type="ECO:0000256" key="6">
    <source>
        <dbReference type="ARBA" id="ARBA00047334"/>
    </source>
</evidence>
<comment type="catalytic activity">
    <reaction evidence="7 9 10">
        <text>2-(2-carboxy-4-methylthiazol-5-yl)ethyl phosphate + 4-amino-2-methyl-5-(diphosphooxymethyl)pyrimidine + 2 H(+) = thiamine phosphate + CO2 + diphosphate</text>
        <dbReference type="Rhea" id="RHEA:47848"/>
        <dbReference type="ChEBI" id="CHEBI:15378"/>
        <dbReference type="ChEBI" id="CHEBI:16526"/>
        <dbReference type="ChEBI" id="CHEBI:33019"/>
        <dbReference type="ChEBI" id="CHEBI:37575"/>
        <dbReference type="ChEBI" id="CHEBI:57841"/>
        <dbReference type="ChEBI" id="CHEBI:62890"/>
        <dbReference type="EC" id="2.5.1.3"/>
    </reaction>
</comment>
<proteinExistence type="inferred from homology"/>
<comment type="similarity">
    <text evidence="9 10">Belongs to the thiamine-phosphate synthase family.</text>
</comment>
<dbReference type="InterPro" id="IPR036206">
    <property type="entry name" value="ThiamineP_synth_sf"/>
</dbReference>
<evidence type="ECO:0000256" key="2">
    <source>
        <dbReference type="ARBA" id="ARBA00022679"/>
    </source>
</evidence>
<organism evidence="13 14">
    <name type="scientific">Listeria ivanovii</name>
    <dbReference type="NCBI Taxonomy" id="1638"/>
    <lineage>
        <taxon>Bacteria</taxon>
        <taxon>Bacillati</taxon>
        <taxon>Bacillota</taxon>
        <taxon>Bacilli</taxon>
        <taxon>Bacillales</taxon>
        <taxon>Listeriaceae</taxon>
        <taxon>Listeria</taxon>
    </lineage>
</organism>
<evidence type="ECO:0000256" key="1">
    <source>
        <dbReference type="ARBA" id="ARBA00005165"/>
    </source>
</evidence>
<sequence>MRGALAVYFIAGTQDIVRGNLPWVLEQALIAGITCFQYREKGARSLQSKDERKEMALTCQQLCQEYQVPFIVNDDVTLALEIGADGIHVGQDDEEILEVIRRVAGKMKIGLSVHSVSEAEEAVRLGAIDYIGVGPIFPTISKDDAEPVSGAGILEEIRRAGIAIPIVGIGGINEANCAEVLVAGADGVSVISAITRSDNCQATIQNLKNLRSAN</sequence>
<dbReference type="InterPro" id="IPR013785">
    <property type="entry name" value="Aldolase_TIM"/>
</dbReference>
<feature type="binding site" evidence="9">
    <location>
        <position position="74"/>
    </location>
    <ligand>
        <name>Mg(2+)</name>
        <dbReference type="ChEBI" id="CHEBI:18420"/>
    </ligand>
</feature>
<dbReference type="GO" id="GO:0000287">
    <property type="term" value="F:magnesium ion binding"/>
    <property type="evidence" value="ECO:0007669"/>
    <property type="project" value="UniProtKB-UniRule"/>
</dbReference>
<comment type="catalytic activity">
    <reaction evidence="6 9 10">
        <text>4-methyl-5-(2-phosphooxyethyl)-thiazole + 4-amino-2-methyl-5-(diphosphooxymethyl)pyrimidine + H(+) = thiamine phosphate + diphosphate</text>
        <dbReference type="Rhea" id="RHEA:22328"/>
        <dbReference type="ChEBI" id="CHEBI:15378"/>
        <dbReference type="ChEBI" id="CHEBI:33019"/>
        <dbReference type="ChEBI" id="CHEBI:37575"/>
        <dbReference type="ChEBI" id="CHEBI:57841"/>
        <dbReference type="ChEBI" id="CHEBI:58296"/>
        <dbReference type="EC" id="2.5.1.3"/>
    </reaction>
</comment>